<keyword evidence="1" id="KW-0732">Signal</keyword>
<dbReference type="Pfam" id="PF09694">
    <property type="entry name" value="Gcw_chp"/>
    <property type="match status" value="1"/>
</dbReference>
<evidence type="ECO:0008006" key="4">
    <source>
        <dbReference type="Google" id="ProtNLM"/>
    </source>
</evidence>
<name>A0A1H2NUB0_PSEVA</name>
<dbReference type="OrthoDB" id="9793561at2"/>
<keyword evidence="3" id="KW-1185">Reference proteome</keyword>
<dbReference type="NCBIfam" id="TIGR02001">
    <property type="entry name" value="gcw_chp"/>
    <property type="match status" value="1"/>
</dbReference>
<dbReference type="STRING" id="95300.SAMN05216558_3003"/>
<evidence type="ECO:0000313" key="3">
    <source>
        <dbReference type="Proteomes" id="UP000295254"/>
    </source>
</evidence>
<feature type="signal peptide" evidence="1">
    <location>
        <begin position="1"/>
        <end position="21"/>
    </location>
</feature>
<dbReference type="EMBL" id="RRZK01000009">
    <property type="protein sequence ID" value="TDB64956.1"/>
    <property type="molecule type" value="Genomic_DNA"/>
</dbReference>
<comment type="caution">
    <text evidence="2">The sequence shown here is derived from an EMBL/GenBank/DDBJ whole genome shotgun (WGS) entry which is preliminary data.</text>
</comment>
<accession>A0A1H2NUB0</accession>
<evidence type="ECO:0000313" key="2">
    <source>
        <dbReference type="EMBL" id="TDB64956.1"/>
    </source>
</evidence>
<dbReference type="RefSeq" id="WP_093223677.1">
    <property type="nucleotide sequence ID" value="NZ_LT629803.1"/>
</dbReference>
<protein>
    <recommendedName>
        <fullName evidence="4">Lipoprotein</fullName>
    </recommendedName>
</protein>
<organism evidence="2 3">
    <name type="scientific">Pseudomonas vancouverensis</name>
    <dbReference type="NCBI Taxonomy" id="95300"/>
    <lineage>
        <taxon>Bacteria</taxon>
        <taxon>Pseudomonadati</taxon>
        <taxon>Pseudomonadota</taxon>
        <taxon>Gammaproteobacteria</taxon>
        <taxon>Pseudomonadales</taxon>
        <taxon>Pseudomonadaceae</taxon>
        <taxon>Pseudomonas</taxon>
    </lineage>
</organism>
<dbReference type="InterPro" id="IPR010239">
    <property type="entry name" value="CHP02001"/>
</dbReference>
<reference evidence="3" key="1">
    <citation type="journal article" date="2019" name="bioRxiv">
        <title>Bacterially produced spermidine induces plant systemic susceptibility to pathogens.</title>
        <authorList>
            <person name="Melnyk R.A."/>
            <person name="Beskrovnaya P.A."/>
            <person name="Liu Z."/>
            <person name="Song Y."/>
            <person name="Haney C.H."/>
        </authorList>
    </citation>
    <scope>NUCLEOTIDE SEQUENCE [LARGE SCALE GENOMIC DNA]</scope>
    <source>
        <strain evidence="3">Dha-51</strain>
    </source>
</reference>
<feature type="chain" id="PRO_5044372078" description="Lipoprotein" evidence="1">
    <location>
        <begin position="22"/>
        <end position="246"/>
    </location>
</feature>
<evidence type="ECO:0000256" key="1">
    <source>
        <dbReference type="SAM" id="SignalP"/>
    </source>
</evidence>
<dbReference type="AlphaFoldDB" id="A0A1H2NUB0"/>
<gene>
    <name evidence="2" type="ORF">EIY72_11100</name>
</gene>
<dbReference type="Proteomes" id="UP000295254">
    <property type="component" value="Unassembled WGS sequence"/>
</dbReference>
<sequence length="246" mass="27094">MNALSALTLATLAFAPLTSHALALNDDFNLELTLGAVSDYRSRGISQSLGDPAAQGGATLMHSSGLYIGTWTSSVDFGEGFATREELEYYAGYFWQASEAISLDLGYVKYDYPKNSEFNMSEVYAILDLYGVKLGAYYSNDTPNVFGEDQDTLYTYVGYNLALPAEVGLELRFGRNDVKDPAFWSSNGDHREAYYEWEAKLTKELVGVTWGLSYVDTDLSKSECGSWYGYDDLCSATVVASATKTF</sequence>
<proteinExistence type="predicted"/>